<name>A0A1E7FUT6_9STRA</name>
<protein>
    <recommendedName>
        <fullName evidence="1">FAD-binding domain-containing protein</fullName>
    </recommendedName>
</protein>
<dbReference type="Gene3D" id="3.50.50.60">
    <property type="entry name" value="FAD/NAD(P)-binding domain"/>
    <property type="match status" value="1"/>
</dbReference>
<dbReference type="Pfam" id="PF01494">
    <property type="entry name" value="FAD_binding_3"/>
    <property type="match status" value="1"/>
</dbReference>
<dbReference type="GO" id="GO:0071949">
    <property type="term" value="F:FAD binding"/>
    <property type="evidence" value="ECO:0007669"/>
    <property type="project" value="InterPro"/>
</dbReference>
<sequence length="142" mass="15397">MFPFRHMMLLVVVTGDVDHRRAAAHSTNNEQLPVLVVGAGPCGLVAATTFQKHGISYTIIEKASRKKICSNAGSGFELASTAIGILKDRLSIDTSKITSLYVGMALMIIGGMNIRNARMPENVMLASVNRAALQKHQLDFQE</sequence>
<dbReference type="InterPro" id="IPR036188">
    <property type="entry name" value="FAD/NAD-bd_sf"/>
</dbReference>
<reference evidence="2 3" key="1">
    <citation type="submission" date="2016-09" db="EMBL/GenBank/DDBJ databases">
        <title>Extensive genetic diversity and differential bi-allelic expression allows diatom success in the polar Southern Ocean.</title>
        <authorList>
            <consortium name="DOE Joint Genome Institute"/>
            <person name="Mock T."/>
            <person name="Otillar R.P."/>
            <person name="Strauss J."/>
            <person name="Dupont C."/>
            <person name="Frickenhaus S."/>
            <person name="Maumus F."/>
            <person name="Mcmullan M."/>
            <person name="Sanges R."/>
            <person name="Schmutz J."/>
            <person name="Toseland A."/>
            <person name="Valas R."/>
            <person name="Veluchamy A."/>
            <person name="Ward B.J."/>
            <person name="Allen A."/>
            <person name="Barry K."/>
            <person name="Falciatore A."/>
            <person name="Ferrante M."/>
            <person name="Fortunato A.E."/>
            <person name="Gloeckner G."/>
            <person name="Gruber A."/>
            <person name="Hipkin R."/>
            <person name="Janech M."/>
            <person name="Kroth P."/>
            <person name="Leese F."/>
            <person name="Lindquist E."/>
            <person name="Lyon B.R."/>
            <person name="Martin J."/>
            <person name="Mayer C."/>
            <person name="Parker M."/>
            <person name="Quesneville H."/>
            <person name="Raymond J."/>
            <person name="Uhlig C."/>
            <person name="Valentin K.U."/>
            <person name="Worden A.Z."/>
            <person name="Armbrust E.V."/>
            <person name="Bowler C."/>
            <person name="Green B."/>
            <person name="Moulton V."/>
            <person name="Van Oosterhout C."/>
            <person name="Grigoriev I."/>
        </authorList>
    </citation>
    <scope>NUCLEOTIDE SEQUENCE [LARGE SCALE GENOMIC DNA]</scope>
    <source>
        <strain evidence="2 3">CCMP1102</strain>
    </source>
</reference>
<dbReference type="InParanoid" id="A0A1E7FUT6"/>
<feature type="domain" description="FAD-binding" evidence="1">
    <location>
        <begin position="32"/>
        <end position="71"/>
    </location>
</feature>
<dbReference type="EMBL" id="KV784353">
    <property type="protein sequence ID" value="OEU21877.1"/>
    <property type="molecule type" value="Genomic_DNA"/>
</dbReference>
<keyword evidence="3" id="KW-1185">Reference proteome</keyword>
<gene>
    <name evidence="2" type="ORF">FRACYDRAFT_267079</name>
</gene>
<evidence type="ECO:0000313" key="3">
    <source>
        <dbReference type="Proteomes" id="UP000095751"/>
    </source>
</evidence>
<dbReference type="Proteomes" id="UP000095751">
    <property type="component" value="Unassembled WGS sequence"/>
</dbReference>
<dbReference type="OrthoDB" id="1716816at2759"/>
<organism evidence="2 3">
    <name type="scientific">Fragilariopsis cylindrus CCMP1102</name>
    <dbReference type="NCBI Taxonomy" id="635003"/>
    <lineage>
        <taxon>Eukaryota</taxon>
        <taxon>Sar</taxon>
        <taxon>Stramenopiles</taxon>
        <taxon>Ochrophyta</taxon>
        <taxon>Bacillariophyta</taxon>
        <taxon>Bacillariophyceae</taxon>
        <taxon>Bacillariophycidae</taxon>
        <taxon>Bacillariales</taxon>
        <taxon>Bacillariaceae</taxon>
        <taxon>Fragilariopsis</taxon>
    </lineage>
</organism>
<proteinExistence type="predicted"/>
<evidence type="ECO:0000313" key="2">
    <source>
        <dbReference type="EMBL" id="OEU21877.1"/>
    </source>
</evidence>
<evidence type="ECO:0000259" key="1">
    <source>
        <dbReference type="Pfam" id="PF01494"/>
    </source>
</evidence>
<dbReference type="KEGG" id="fcy:FRACYDRAFT_267079"/>
<dbReference type="AlphaFoldDB" id="A0A1E7FUT6"/>
<dbReference type="InterPro" id="IPR002938">
    <property type="entry name" value="FAD-bd"/>
</dbReference>
<accession>A0A1E7FUT6</accession>
<dbReference type="SUPFAM" id="SSF51905">
    <property type="entry name" value="FAD/NAD(P)-binding domain"/>
    <property type="match status" value="1"/>
</dbReference>